<evidence type="ECO:0000313" key="4">
    <source>
        <dbReference type="Proteomes" id="UP000002368"/>
    </source>
</evidence>
<dbReference type="RefSeq" id="WP_013076268.1">
    <property type="nucleotide sequence ID" value="NC_014098.1"/>
</dbReference>
<dbReference type="InterPro" id="IPR000391">
    <property type="entry name" value="Rng_hydr_dOase-bsu"/>
</dbReference>
<dbReference type="CDD" id="cd00667">
    <property type="entry name" value="ring_hydroxylating_dioxygenases_beta"/>
    <property type="match status" value="1"/>
</dbReference>
<dbReference type="PANTHER" id="PTHR41534:SF2">
    <property type="entry name" value="3-PHENYLPROPIONATE_CINNAMIC ACID DIOXYGENASE SUBUNIT BETA"/>
    <property type="match status" value="1"/>
</dbReference>
<keyword evidence="3" id="KW-0223">Dioxygenase</keyword>
<dbReference type="eggNOG" id="COG5517">
    <property type="taxonomic scope" value="Bacteria"/>
</dbReference>
<comment type="similarity">
    <text evidence="1">Belongs to the bacterial ring-hydroxylating dioxygenase beta subunit family.</text>
</comment>
<dbReference type="GO" id="GO:0051213">
    <property type="term" value="F:dioxygenase activity"/>
    <property type="evidence" value="ECO:0007669"/>
    <property type="project" value="UniProtKB-KW"/>
</dbReference>
<evidence type="ECO:0000313" key="3">
    <source>
        <dbReference type="EMBL" id="ADG06985.1"/>
    </source>
</evidence>
<dbReference type="Proteomes" id="UP000002368">
    <property type="component" value="Chromosome"/>
</dbReference>
<evidence type="ECO:0000256" key="1">
    <source>
        <dbReference type="ARBA" id="ARBA00009570"/>
    </source>
</evidence>
<dbReference type="KEGG" id="bts:Btus_2316"/>
<accession>D5WS33</accession>
<dbReference type="NCBIfam" id="NF007479">
    <property type="entry name" value="PRK10069.1"/>
    <property type="match status" value="1"/>
</dbReference>
<reference evidence="3 4" key="1">
    <citation type="journal article" date="2011" name="Stand. Genomic Sci.">
        <title>Complete genome sequence of the thermophilic, hydrogen-oxidizing Bacillus tusciae type strain (T2) and reclassification in the new genus, Kyrpidia gen. nov. as Kyrpidia tusciae comb. nov. and emendation of the family Alicyclobacillaceae da Costa and Rainey, 2010.</title>
        <authorList>
            <person name="Klenk H.P."/>
            <person name="Lapidus A."/>
            <person name="Chertkov O."/>
            <person name="Copeland A."/>
            <person name="Del Rio T.G."/>
            <person name="Nolan M."/>
            <person name="Lucas S."/>
            <person name="Chen F."/>
            <person name="Tice H."/>
            <person name="Cheng J.F."/>
            <person name="Han C."/>
            <person name="Bruce D."/>
            <person name="Goodwin L."/>
            <person name="Pitluck S."/>
            <person name="Pati A."/>
            <person name="Ivanova N."/>
            <person name="Mavromatis K."/>
            <person name="Daum C."/>
            <person name="Chen A."/>
            <person name="Palaniappan K."/>
            <person name="Chang Y.J."/>
            <person name="Land M."/>
            <person name="Hauser L."/>
            <person name="Jeffries C.D."/>
            <person name="Detter J.C."/>
            <person name="Rohde M."/>
            <person name="Abt B."/>
            <person name="Pukall R."/>
            <person name="Goker M."/>
            <person name="Bristow J."/>
            <person name="Markowitz V."/>
            <person name="Hugenholtz P."/>
            <person name="Eisen J.A."/>
        </authorList>
    </citation>
    <scope>NUCLEOTIDE SEQUENCE [LARGE SCALE GENOMIC DNA]</scope>
    <source>
        <strain evidence="3 4">DSM 2912</strain>
    </source>
</reference>
<keyword evidence="2" id="KW-0560">Oxidoreductase</keyword>
<organism evidence="3 4">
    <name type="scientific">Kyrpidia tusciae (strain DSM 2912 / NBRC 15312 / T2)</name>
    <name type="common">Bacillus tusciae</name>
    <dbReference type="NCBI Taxonomy" id="562970"/>
    <lineage>
        <taxon>Bacteria</taxon>
        <taxon>Bacillati</taxon>
        <taxon>Bacillota</taxon>
        <taxon>Bacilli</taxon>
        <taxon>Bacillales</taxon>
        <taxon>Alicyclobacillaceae</taxon>
        <taxon>Kyrpidia</taxon>
    </lineage>
</organism>
<protein>
    <submittedName>
        <fullName evidence="3">Aromatic-ring-hydroxylating dioxygenase beta subunit</fullName>
    </submittedName>
</protein>
<name>D5WS33_KYRT2</name>
<proteinExistence type="inferred from homology"/>
<dbReference type="STRING" id="562970.Btus_2316"/>
<dbReference type="SUPFAM" id="SSF54427">
    <property type="entry name" value="NTF2-like"/>
    <property type="match status" value="1"/>
</dbReference>
<dbReference type="Gene3D" id="3.10.450.50">
    <property type="match status" value="1"/>
</dbReference>
<dbReference type="PANTHER" id="PTHR41534">
    <property type="entry name" value="BLR3401 PROTEIN"/>
    <property type="match status" value="1"/>
</dbReference>
<keyword evidence="4" id="KW-1185">Reference proteome</keyword>
<gene>
    <name evidence="3" type="ordered locus">Btus_2316</name>
</gene>
<dbReference type="InterPro" id="IPR032710">
    <property type="entry name" value="NTF2-like_dom_sf"/>
</dbReference>
<dbReference type="HOGENOM" id="CLU_102527_1_1_9"/>
<dbReference type="EMBL" id="CP002017">
    <property type="protein sequence ID" value="ADG06985.1"/>
    <property type="molecule type" value="Genomic_DNA"/>
</dbReference>
<dbReference type="OrthoDB" id="7446267at2"/>
<dbReference type="AlphaFoldDB" id="D5WS33"/>
<dbReference type="Pfam" id="PF00866">
    <property type="entry name" value="Ring_hydroxyl_B"/>
    <property type="match status" value="1"/>
</dbReference>
<dbReference type="GO" id="GO:0019380">
    <property type="term" value="P:3-phenylpropionate catabolic process"/>
    <property type="evidence" value="ECO:0007669"/>
    <property type="project" value="TreeGrafter"/>
</dbReference>
<evidence type="ECO:0000256" key="2">
    <source>
        <dbReference type="ARBA" id="ARBA00023002"/>
    </source>
</evidence>
<sequence length="166" mass="20366">MTNLEILKEIETFLYREAYLLDQGDFEAWLDLFTDEAVYWMPTTETRDNDQEKSPVLGEWHLIEDDKYFLRKRYERMQTRLAHAEQPRSRTRRFVTNIFILDNVDDNSFVVHSNFIVYQSRLEHEEYYYVGRREDTLIRDGDSWKILRRYVYLDQRVLPRAISVFF</sequence>